<evidence type="ECO:0000256" key="1">
    <source>
        <dbReference type="ARBA" id="ARBA00023157"/>
    </source>
</evidence>
<feature type="domain" description="Thioredoxin" evidence="2">
    <location>
        <begin position="32"/>
        <end position="170"/>
    </location>
</feature>
<dbReference type="CDD" id="cd02966">
    <property type="entry name" value="TlpA_like_family"/>
    <property type="match status" value="1"/>
</dbReference>
<dbReference type="EMBL" id="QLMH01000010">
    <property type="protein sequence ID" value="RAK18469.1"/>
    <property type="molecule type" value="Genomic_DNA"/>
</dbReference>
<dbReference type="InterPro" id="IPR036249">
    <property type="entry name" value="Thioredoxin-like_sf"/>
</dbReference>
<proteinExistence type="predicted"/>
<dbReference type="Pfam" id="PF00578">
    <property type="entry name" value="AhpC-TSA"/>
    <property type="match status" value="1"/>
</dbReference>
<dbReference type="Gene3D" id="3.40.30.10">
    <property type="entry name" value="Glutaredoxin"/>
    <property type="match status" value="1"/>
</dbReference>
<name>A0A327YJK6_9BACL</name>
<protein>
    <submittedName>
        <fullName evidence="3">Peroxiredoxin</fullName>
    </submittedName>
</protein>
<accession>A0A327YJK6</accession>
<evidence type="ECO:0000313" key="4">
    <source>
        <dbReference type="Proteomes" id="UP000248555"/>
    </source>
</evidence>
<dbReference type="InterPro" id="IPR017937">
    <property type="entry name" value="Thioredoxin_CS"/>
</dbReference>
<reference evidence="3 4" key="1">
    <citation type="submission" date="2018-06" db="EMBL/GenBank/DDBJ databases">
        <title>Genomic Encyclopedia of Type Strains, Phase III (KMG-III): the genomes of soil and plant-associated and newly described type strains.</title>
        <authorList>
            <person name="Whitman W."/>
        </authorList>
    </citation>
    <scope>NUCLEOTIDE SEQUENCE [LARGE SCALE GENOMIC DNA]</scope>
    <source>
        <strain evidence="3 4">CGMCC 1.8979</strain>
    </source>
</reference>
<dbReference type="RefSeq" id="WP_111645701.1">
    <property type="nucleotide sequence ID" value="NZ_QLMH01000010.1"/>
</dbReference>
<comment type="caution">
    <text evidence="3">The sequence shown here is derived from an EMBL/GenBank/DDBJ whole genome shotgun (WGS) entry which is preliminary data.</text>
</comment>
<sequence>MKKLLATLLLLGLVSYGLWQVLAAGNEKTTGLDIGNAAPDFELKTLDGKSIRLSELQGKKVILNFWATWCPPCQAEMPEMQNFYEKYNEDVEILAVNLTSQDSRDKVASFIKEYGLTFPVVLDEEGDVLKLYKISPIPTSYMIDREGTIRHKYVGPMTYEQMVEFTKNIK</sequence>
<dbReference type="PANTHER" id="PTHR42852">
    <property type="entry name" value="THIOL:DISULFIDE INTERCHANGE PROTEIN DSBE"/>
    <property type="match status" value="1"/>
</dbReference>
<dbReference type="PANTHER" id="PTHR42852:SF1">
    <property type="entry name" value="THIOREDOXIN-LIKE PROTEIN YNEN"/>
    <property type="match status" value="1"/>
</dbReference>
<dbReference type="InterPro" id="IPR000866">
    <property type="entry name" value="AhpC/TSA"/>
</dbReference>
<dbReference type="AlphaFoldDB" id="A0A327YJK6"/>
<organism evidence="3 4">
    <name type="scientific">Paranoxybacillus vitaminiphilus</name>
    <dbReference type="NCBI Taxonomy" id="581036"/>
    <lineage>
        <taxon>Bacteria</taxon>
        <taxon>Bacillati</taxon>
        <taxon>Bacillota</taxon>
        <taxon>Bacilli</taxon>
        <taxon>Bacillales</taxon>
        <taxon>Anoxybacillaceae</taxon>
        <taxon>Paranoxybacillus</taxon>
    </lineage>
</organism>
<keyword evidence="4" id="KW-1185">Reference proteome</keyword>
<evidence type="ECO:0000259" key="2">
    <source>
        <dbReference type="PROSITE" id="PS51352"/>
    </source>
</evidence>
<dbReference type="Proteomes" id="UP000248555">
    <property type="component" value="Unassembled WGS sequence"/>
</dbReference>
<keyword evidence="1" id="KW-1015">Disulfide bond</keyword>
<dbReference type="PROSITE" id="PS00194">
    <property type="entry name" value="THIOREDOXIN_1"/>
    <property type="match status" value="1"/>
</dbReference>
<gene>
    <name evidence="3" type="ORF">B0I26_110101</name>
</gene>
<dbReference type="PROSITE" id="PS51352">
    <property type="entry name" value="THIOREDOXIN_2"/>
    <property type="match status" value="1"/>
</dbReference>
<dbReference type="InterPro" id="IPR050553">
    <property type="entry name" value="Thioredoxin_ResA/DsbE_sf"/>
</dbReference>
<dbReference type="GO" id="GO:0016209">
    <property type="term" value="F:antioxidant activity"/>
    <property type="evidence" value="ECO:0007669"/>
    <property type="project" value="InterPro"/>
</dbReference>
<evidence type="ECO:0000313" key="3">
    <source>
        <dbReference type="EMBL" id="RAK18469.1"/>
    </source>
</evidence>
<dbReference type="NCBIfam" id="NF002854">
    <property type="entry name" value="PRK03147.1"/>
    <property type="match status" value="1"/>
</dbReference>
<dbReference type="OrthoDB" id="25753at2"/>
<dbReference type="InterPro" id="IPR013766">
    <property type="entry name" value="Thioredoxin_domain"/>
</dbReference>
<dbReference type="SUPFAM" id="SSF52833">
    <property type="entry name" value="Thioredoxin-like"/>
    <property type="match status" value="1"/>
</dbReference>
<dbReference type="GO" id="GO:0016491">
    <property type="term" value="F:oxidoreductase activity"/>
    <property type="evidence" value="ECO:0007669"/>
    <property type="project" value="InterPro"/>
</dbReference>